<reference evidence="3 4" key="1">
    <citation type="submission" date="2017-07" db="EMBL/GenBank/DDBJ databases">
        <title>Isolation and whole genome analysis of endospore-forming bacteria from heroin.</title>
        <authorList>
            <person name="Kalinowski J."/>
            <person name="Ahrens B."/>
            <person name="Al-Dilaimi A."/>
            <person name="Winkler A."/>
            <person name="Wibberg D."/>
            <person name="Schleenbecker U."/>
            <person name="Ruckert C."/>
            <person name="Wolfel R."/>
            <person name="Grass G."/>
        </authorList>
    </citation>
    <scope>NUCLEOTIDE SEQUENCE [LARGE SCALE GENOMIC DNA]</scope>
    <source>
        <strain evidence="3 4">7537-G1</strain>
    </source>
</reference>
<protein>
    <submittedName>
        <fullName evidence="2">DUF4183 domain-containing protein</fullName>
    </submittedName>
</protein>
<organism evidence="3 4">
    <name type="scientific">Paenibacillus campinasensis</name>
    <dbReference type="NCBI Taxonomy" id="66347"/>
    <lineage>
        <taxon>Bacteria</taxon>
        <taxon>Bacillati</taxon>
        <taxon>Bacillota</taxon>
        <taxon>Bacilli</taxon>
        <taxon>Bacillales</taxon>
        <taxon>Paenibacillaceae</taxon>
        <taxon>Paenibacillus</taxon>
    </lineage>
</organism>
<dbReference type="OrthoDB" id="2623159at2"/>
<name>A0A268EPI5_9BACL</name>
<dbReference type="Pfam" id="PF13799">
    <property type="entry name" value="DUF4183"/>
    <property type="match status" value="1"/>
</dbReference>
<gene>
    <name evidence="3" type="ORF">CHH67_16410</name>
    <name evidence="2" type="ORF">GNP94_15945</name>
</gene>
<dbReference type="AlphaFoldDB" id="A0A268EPI5"/>
<keyword evidence="5" id="KW-1185">Reference proteome</keyword>
<accession>A0A268EPI5</accession>
<dbReference type="Proteomes" id="UP000435177">
    <property type="component" value="Unassembled WGS sequence"/>
</dbReference>
<feature type="domain" description="DUF4183" evidence="1">
    <location>
        <begin position="48"/>
        <end position="111"/>
    </location>
</feature>
<dbReference type="Proteomes" id="UP000215596">
    <property type="component" value="Unassembled WGS sequence"/>
</dbReference>
<sequence>MPVIKPVITAIASEPVATGGEITTTVTPAVTRFFAAVAAEMIGADATTMPAGSFIDDSGALITEFPALAATDYVNVYINGMLQQASLFTLSTTDLVLDAIDVPVGVPVLIEIGSFAGTSSTITAQPTISAPTITIIS</sequence>
<proteinExistence type="predicted"/>
<dbReference type="InterPro" id="IPR025237">
    <property type="entry name" value="DUF4183"/>
</dbReference>
<reference evidence="2 5" key="2">
    <citation type="submission" date="2019-11" db="EMBL/GenBank/DDBJ databases">
        <title>Draft genome sequences of five Paenibacillus species of dairy origin.</title>
        <authorList>
            <person name="Olajide A.M."/>
            <person name="Chen S."/>
            <person name="Lapointe G."/>
        </authorList>
    </citation>
    <scope>NUCLEOTIDE SEQUENCE [LARGE SCALE GENOMIC DNA]</scope>
    <source>
        <strain evidence="2 5">3CS1</strain>
    </source>
</reference>
<dbReference type="EMBL" id="WOAA01000014">
    <property type="protein sequence ID" value="MUG67480.1"/>
    <property type="molecule type" value="Genomic_DNA"/>
</dbReference>
<dbReference type="EMBL" id="NPBY01000048">
    <property type="protein sequence ID" value="PAD75037.1"/>
    <property type="molecule type" value="Genomic_DNA"/>
</dbReference>
<evidence type="ECO:0000259" key="1">
    <source>
        <dbReference type="Pfam" id="PF13799"/>
    </source>
</evidence>
<dbReference type="RefSeq" id="WP_095266288.1">
    <property type="nucleotide sequence ID" value="NZ_NPBY01000048.1"/>
</dbReference>
<evidence type="ECO:0000313" key="3">
    <source>
        <dbReference type="EMBL" id="PAD75037.1"/>
    </source>
</evidence>
<evidence type="ECO:0000313" key="2">
    <source>
        <dbReference type="EMBL" id="MUG67480.1"/>
    </source>
</evidence>
<evidence type="ECO:0000313" key="5">
    <source>
        <dbReference type="Proteomes" id="UP000435177"/>
    </source>
</evidence>
<comment type="caution">
    <text evidence="3">The sequence shown here is derived from an EMBL/GenBank/DDBJ whole genome shotgun (WGS) entry which is preliminary data.</text>
</comment>
<evidence type="ECO:0000313" key="4">
    <source>
        <dbReference type="Proteomes" id="UP000215596"/>
    </source>
</evidence>